<protein>
    <submittedName>
        <fullName evidence="1">Uncharacterized protein</fullName>
    </submittedName>
</protein>
<sequence>MKFLTPYDIGEVLGDQMIGQTCYLSQVTPAAPDHKDGDLDLRDEATLQQARLGEVTEVIPRDPAEPEKCVNIDSSITVGQLRSVISFFWKNSNVFA</sequence>
<dbReference type="AlphaFoldDB" id="A0AAD3SZN0"/>
<dbReference type="EMBL" id="BSYO01000021">
    <property type="protein sequence ID" value="GMH20139.1"/>
    <property type="molecule type" value="Genomic_DNA"/>
</dbReference>
<dbReference type="Proteomes" id="UP001279734">
    <property type="component" value="Unassembled WGS sequence"/>
</dbReference>
<accession>A0AAD3SZN0</accession>
<proteinExistence type="predicted"/>
<evidence type="ECO:0000313" key="1">
    <source>
        <dbReference type="EMBL" id="GMH20139.1"/>
    </source>
</evidence>
<gene>
    <name evidence="1" type="ORF">Nepgr_021980</name>
</gene>
<reference evidence="1" key="1">
    <citation type="submission" date="2023-05" db="EMBL/GenBank/DDBJ databases">
        <title>Nepenthes gracilis genome sequencing.</title>
        <authorList>
            <person name="Fukushima K."/>
        </authorList>
    </citation>
    <scope>NUCLEOTIDE SEQUENCE</scope>
    <source>
        <strain evidence="1">SING2019-196</strain>
    </source>
</reference>
<keyword evidence="2" id="KW-1185">Reference proteome</keyword>
<comment type="caution">
    <text evidence="1">The sequence shown here is derived from an EMBL/GenBank/DDBJ whole genome shotgun (WGS) entry which is preliminary data.</text>
</comment>
<organism evidence="1 2">
    <name type="scientific">Nepenthes gracilis</name>
    <name type="common">Slender pitcher plant</name>
    <dbReference type="NCBI Taxonomy" id="150966"/>
    <lineage>
        <taxon>Eukaryota</taxon>
        <taxon>Viridiplantae</taxon>
        <taxon>Streptophyta</taxon>
        <taxon>Embryophyta</taxon>
        <taxon>Tracheophyta</taxon>
        <taxon>Spermatophyta</taxon>
        <taxon>Magnoliopsida</taxon>
        <taxon>eudicotyledons</taxon>
        <taxon>Gunneridae</taxon>
        <taxon>Pentapetalae</taxon>
        <taxon>Caryophyllales</taxon>
        <taxon>Nepenthaceae</taxon>
        <taxon>Nepenthes</taxon>
    </lineage>
</organism>
<name>A0AAD3SZN0_NEPGR</name>
<evidence type="ECO:0000313" key="2">
    <source>
        <dbReference type="Proteomes" id="UP001279734"/>
    </source>
</evidence>